<protein>
    <submittedName>
        <fullName evidence="1">Uncharacterized protein</fullName>
    </submittedName>
</protein>
<dbReference type="Proteomes" id="UP000499080">
    <property type="component" value="Unassembled WGS sequence"/>
</dbReference>
<evidence type="ECO:0000313" key="1">
    <source>
        <dbReference type="EMBL" id="GBL85564.1"/>
    </source>
</evidence>
<comment type="caution">
    <text evidence="1">The sequence shown here is derived from an EMBL/GenBank/DDBJ whole genome shotgun (WGS) entry which is preliminary data.</text>
</comment>
<dbReference type="EMBL" id="BGPR01000043">
    <property type="protein sequence ID" value="GBL85564.1"/>
    <property type="molecule type" value="Genomic_DNA"/>
</dbReference>
<accession>A0A4Y2B3D4</accession>
<reference evidence="1 2" key="1">
    <citation type="journal article" date="2019" name="Sci. Rep.">
        <title>Orb-weaving spider Araneus ventricosus genome elucidates the spidroin gene catalogue.</title>
        <authorList>
            <person name="Kono N."/>
            <person name="Nakamura H."/>
            <person name="Ohtoshi R."/>
            <person name="Moran D.A.P."/>
            <person name="Shinohara A."/>
            <person name="Yoshida Y."/>
            <person name="Fujiwara M."/>
            <person name="Mori M."/>
            <person name="Tomita M."/>
            <person name="Arakawa K."/>
        </authorList>
    </citation>
    <scope>NUCLEOTIDE SEQUENCE [LARGE SCALE GENOMIC DNA]</scope>
</reference>
<gene>
    <name evidence="1" type="ORF">AVEN_34714_1</name>
</gene>
<organism evidence="1 2">
    <name type="scientific">Araneus ventricosus</name>
    <name type="common">Orbweaver spider</name>
    <name type="synonym">Epeira ventricosa</name>
    <dbReference type="NCBI Taxonomy" id="182803"/>
    <lineage>
        <taxon>Eukaryota</taxon>
        <taxon>Metazoa</taxon>
        <taxon>Ecdysozoa</taxon>
        <taxon>Arthropoda</taxon>
        <taxon>Chelicerata</taxon>
        <taxon>Arachnida</taxon>
        <taxon>Araneae</taxon>
        <taxon>Araneomorphae</taxon>
        <taxon>Entelegynae</taxon>
        <taxon>Araneoidea</taxon>
        <taxon>Araneidae</taxon>
        <taxon>Araneus</taxon>
    </lineage>
</organism>
<sequence>MTRKTLEITPLSERFRTKRLVHTYDLTFNRSHTRRIFSEIEFQTWNPPAPRMFQDAPLDAASLKLRNELLMKKCSVKAFVKPRPTIR</sequence>
<evidence type="ECO:0000313" key="2">
    <source>
        <dbReference type="Proteomes" id="UP000499080"/>
    </source>
</evidence>
<name>A0A4Y2B3D4_ARAVE</name>
<keyword evidence="2" id="KW-1185">Reference proteome</keyword>
<proteinExistence type="predicted"/>
<dbReference type="AlphaFoldDB" id="A0A4Y2B3D4"/>